<evidence type="ECO:0000256" key="1">
    <source>
        <dbReference type="ARBA" id="ARBA00022737"/>
    </source>
</evidence>
<dbReference type="GO" id="GO:0072380">
    <property type="term" value="C:TRC complex"/>
    <property type="evidence" value="ECO:0007669"/>
    <property type="project" value="TreeGrafter"/>
</dbReference>
<keyword evidence="1" id="KW-0677">Repeat</keyword>
<dbReference type="PANTHER" id="PTHR45831:SF2">
    <property type="entry name" value="LD24721P"/>
    <property type="match status" value="1"/>
</dbReference>
<reference evidence="5 6" key="1">
    <citation type="submission" date="2016-10" db="EMBL/GenBank/DDBJ databases">
        <authorList>
            <person name="de Groot N.N."/>
        </authorList>
    </citation>
    <scope>NUCLEOTIDE SEQUENCE [LARGE SCALE GENOMIC DNA]</scope>
    <source>
        <strain evidence="5 6">A52C2</strain>
    </source>
</reference>
<feature type="signal peptide" evidence="4">
    <location>
        <begin position="1"/>
        <end position="28"/>
    </location>
</feature>
<keyword evidence="2 3" id="KW-0802">TPR repeat</keyword>
<dbReference type="GO" id="GO:0016020">
    <property type="term" value="C:membrane"/>
    <property type="evidence" value="ECO:0007669"/>
    <property type="project" value="TreeGrafter"/>
</dbReference>
<dbReference type="AlphaFoldDB" id="A0A1H8Z203"/>
<dbReference type="GO" id="GO:0060090">
    <property type="term" value="F:molecular adaptor activity"/>
    <property type="evidence" value="ECO:0007669"/>
    <property type="project" value="TreeGrafter"/>
</dbReference>
<feature type="repeat" description="TPR" evidence="3">
    <location>
        <begin position="111"/>
        <end position="144"/>
    </location>
</feature>
<dbReference type="STRING" id="1855383.SAMN05216548_10110"/>
<name>A0A1H8Z203_9HYPH</name>
<evidence type="ECO:0000313" key="5">
    <source>
        <dbReference type="EMBL" id="SEP58383.1"/>
    </source>
</evidence>
<dbReference type="PROSITE" id="PS51257">
    <property type="entry name" value="PROKAR_LIPOPROTEIN"/>
    <property type="match status" value="1"/>
</dbReference>
<evidence type="ECO:0000256" key="4">
    <source>
        <dbReference type="SAM" id="SignalP"/>
    </source>
</evidence>
<feature type="repeat" description="TPR" evidence="3">
    <location>
        <begin position="145"/>
        <end position="178"/>
    </location>
</feature>
<dbReference type="Pfam" id="PF13181">
    <property type="entry name" value="TPR_8"/>
    <property type="match status" value="1"/>
</dbReference>
<dbReference type="Proteomes" id="UP000199647">
    <property type="component" value="Unassembled WGS sequence"/>
</dbReference>
<evidence type="ECO:0000313" key="6">
    <source>
        <dbReference type="Proteomes" id="UP000199647"/>
    </source>
</evidence>
<dbReference type="PANTHER" id="PTHR45831">
    <property type="entry name" value="LD24721P"/>
    <property type="match status" value="1"/>
</dbReference>
<protein>
    <submittedName>
        <fullName evidence="5">Tetratricopeptide repeat-containing protein</fullName>
    </submittedName>
</protein>
<organism evidence="5 6">
    <name type="scientific">Faunimonas pinastri</name>
    <dbReference type="NCBI Taxonomy" id="1855383"/>
    <lineage>
        <taxon>Bacteria</taxon>
        <taxon>Pseudomonadati</taxon>
        <taxon>Pseudomonadota</taxon>
        <taxon>Alphaproteobacteria</taxon>
        <taxon>Hyphomicrobiales</taxon>
        <taxon>Afifellaceae</taxon>
        <taxon>Faunimonas</taxon>
    </lineage>
</organism>
<keyword evidence="6" id="KW-1185">Reference proteome</keyword>
<keyword evidence="4" id="KW-0732">Signal</keyword>
<dbReference type="GO" id="GO:0006620">
    <property type="term" value="P:post-translational protein targeting to endoplasmic reticulum membrane"/>
    <property type="evidence" value="ECO:0007669"/>
    <property type="project" value="TreeGrafter"/>
</dbReference>
<dbReference type="SMART" id="SM00028">
    <property type="entry name" value="TPR"/>
    <property type="match status" value="3"/>
</dbReference>
<dbReference type="SUPFAM" id="SSF48452">
    <property type="entry name" value="TPR-like"/>
    <property type="match status" value="1"/>
</dbReference>
<dbReference type="Pfam" id="PF07719">
    <property type="entry name" value="TPR_2"/>
    <property type="match status" value="1"/>
</dbReference>
<evidence type="ECO:0000256" key="3">
    <source>
        <dbReference type="PROSITE-ProRule" id="PRU00339"/>
    </source>
</evidence>
<dbReference type="Gene3D" id="1.25.40.10">
    <property type="entry name" value="Tetratricopeptide repeat domain"/>
    <property type="match status" value="1"/>
</dbReference>
<dbReference type="EMBL" id="FOFG01000001">
    <property type="protein sequence ID" value="SEP58383.1"/>
    <property type="molecule type" value="Genomic_DNA"/>
</dbReference>
<gene>
    <name evidence="5" type="ORF">SAMN05216548_10110</name>
</gene>
<sequence>MFYLKRALAACSLASVLCAVAFACPAFADNPGPSAAAPPPSLDSLFQQLKTTPERPAAKAVEAEILRRFNESGSDTVDLLADRAKQAILSGDYPLALDLLDQVVTLKPDYAEGWSKRATAHLLAEDYDEALADIHHALKLQPRHFGALAGLGFIYRGMGDQPHAMEAFGKALDLDPQLDSARRAVEEMKAEKAGVPI</sequence>
<dbReference type="InterPro" id="IPR019734">
    <property type="entry name" value="TPR_rpt"/>
</dbReference>
<feature type="chain" id="PRO_5011726497" evidence="4">
    <location>
        <begin position="29"/>
        <end position="197"/>
    </location>
</feature>
<dbReference type="InterPro" id="IPR047150">
    <property type="entry name" value="SGT"/>
</dbReference>
<dbReference type="InterPro" id="IPR013105">
    <property type="entry name" value="TPR_2"/>
</dbReference>
<evidence type="ECO:0000256" key="2">
    <source>
        <dbReference type="ARBA" id="ARBA00022803"/>
    </source>
</evidence>
<accession>A0A1H8Z203</accession>
<dbReference type="PROSITE" id="PS50005">
    <property type="entry name" value="TPR"/>
    <property type="match status" value="2"/>
</dbReference>
<dbReference type="InterPro" id="IPR011990">
    <property type="entry name" value="TPR-like_helical_dom_sf"/>
</dbReference>
<proteinExistence type="predicted"/>